<reference evidence="1" key="3">
    <citation type="submission" date="2015-02" db="UniProtKB">
        <authorList>
            <consortium name="EnsemblProtists"/>
        </authorList>
    </citation>
    <scope>IDENTIFICATION</scope>
    <source>
        <strain evidence="1">DAOM BR144</strain>
    </source>
</reference>
<keyword evidence="2" id="KW-1185">Reference proteome</keyword>
<dbReference type="AlphaFoldDB" id="K3WSD8"/>
<evidence type="ECO:0000313" key="2">
    <source>
        <dbReference type="Proteomes" id="UP000019132"/>
    </source>
</evidence>
<dbReference type="PANTHER" id="PTHR33129:SF1">
    <property type="entry name" value="ATP-BINDING PROTEIN"/>
    <property type="match status" value="1"/>
</dbReference>
<dbReference type="STRING" id="431595.K3WSD8"/>
<dbReference type="HOGENOM" id="CLU_059283_0_0_1"/>
<organism evidence="1 2">
    <name type="scientific">Globisporangium ultimum (strain ATCC 200006 / CBS 805.95 / DAOM BR144)</name>
    <name type="common">Pythium ultimum</name>
    <dbReference type="NCBI Taxonomy" id="431595"/>
    <lineage>
        <taxon>Eukaryota</taxon>
        <taxon>Sar</taxon>
        <taxon>Stramenopiles</taxon>
        <taxon>Oomycota</taxon>
        <taxon>Peronosporomycetes</taxon>
        <taxon>Pythiales</taxon>
        <taxon>Pythiaceae</taxon>
        <taxon>Globisporangium</taxon>
    </lineage>
</organism>
<dbReference type="EnsemblProtists" id="PYU1_T007882">
    <property type="protein sequence ID" value="PYU1_T007882"/>
    <property type="gene ID" value="PYU1_G007866"/>
</dbReference>
<accession>K3WSD8</accession>
<dbReference type="eggNOG" id="ENOG502RV0R">
    <property type="taxonomic scope" value="Eukaryota"/>
</dbReference>
<dbReference type="InterPro" id="IPR052980">
    <property type="entry name" value="Crinkler_effector"/>
</dbReference>
<sequence>MKTSGHYDCERQNAVANASTTETAHDLDDRVRQFVAALPLATLAPVSTSQQHFGGGPMIAEPMTLTLPSTAIESVAWWMETSSATSLFIRPAYQALLVLALAFLENTEVRYKVEITGARGVGKTAFLSWVVYYLRAQTSSPPPAIVLDLTNGNDSFFGLIHANGSVERGQRGESFQCELAMRSTFYVYDAGSSLRPQSGDVLAKTIMLMPPTKNHCVDQNGHARPMETMHFVMPLWTLDELDVCRSCCYPRVSMLDLQELHKLWGGVPKWTLAERKDASTAHFRKCLDALTFADAAETIQARGWFDADAEESDRKKGVLGYDLIHVHADYDNTFQFRNAELCSSIACAVLLGASDKQEIRAFLDKYRGRGATAMHQFYVQVEHEYWKKLVMI</sequence>
<dbReference type="Proteomes" id="UP000019132">
    <property type="component" value="Unassembled WGS sequence"/>
</dbReference>
<name>K3WSD8_GLOUD</name>
<protein>
    <submittedName>
        <fullName evidence="1">Uncharacterized protein</fullName>
    </submittedName>
</protein>
<dbReference type="VEuPathDB" id="FungiDB:PYU1_G007866"/>
<dbReference type="PANTHER" id="PTHR33129">
    <property type="entry name" value="PROTEIN KINASE DOMAIN-CONTAINING PROTEIN-RELATED"/>
    <property type="match status" value="1"/>
</dbReference>
<dbReference type="InParanoid" id="K3WSD8"/>
<dbReference type="EMBL" id="GL376617">
    <property type="status" value="NOT_ANNOTATED_CDS"/>
    <property type="molecule type" value="Genomic_DNA"/>
</dbReference>
<reference evidence="2" key="1">
    <citation type="journal article" date="2010" name="Genome Biol.">
        <title>Genome sequence of the necrotrophic plant pathogen Pythium ultimum reveals original pathogenicity mechanisms and effector repertoire.</title>
        <authorList>
            <person name="Levesque C.A."/>
            <person name="Brouwer H."/>
            <person name="Cano L."/>
            <person name="Hamilton J.P."/>
            <person name="Holt C."/>
            <person name="Huitema E."/>
            <person name="Raffaele S."/>
            <person name="Robideau G.P."/>
            <person name="Thines M."/>
            <person name="Win J."/>
            <person name="Zerillo M.M."/>
            <person name="Beakes G.W."/>
            <person name="Boore J.L."/>
            <person name="Busam D."/>
            <person name="Dumas B."/>
            <person name="Ferriera S."/>
            <person name="Fuerstenberg S.I."/>
            <person name="Gachon C.M."/>
            <person name="Gaulin E."/>
            <person name="Govers F."/>
            <person name="Grenville-Briggs L."/>
            <person name="Horner N."/>
            <person name="Hostetler J."/>
            <person name="Jiang R.H."/>
            <person name="Johnson J."/>
            <person name="Krajaejun T."/>
            <person name="Lin H."/>
            <person name="Meijer H.J."/>
            <person name="Moore B."/>
            <person name="Morris P."/>
            <person name="Phuntmart V."/>
            <person name="Puiu D."/>
            <person name="Shetty J."/>
            <person name="Stajich J.E."/>
            <person name="Tripathy S."/>
            <person name="Wawra S."/>
            <person name="van West P."/>
            <person name="Whitty B.R."/>
            <person name="Coutinho P.M."/>
            <person name="Henrissat B."/>
            <person name="Martin F."/>
            <person name="Thomas P.D."/>
            <person name="Tyler B.M."/>
            <person name="De Vries R.P."/>
            <person name="Kamoun S."/>
            <person name="Yandell M."/>
            <person name="Tisserat N."/>
            <person name="Buell C.R."/>
        </authorList>
    </citation>
    <scope>NUCLEOTIDE SEQUENCE</scope>
    <source>
        <strain evidence="2">DAOM:BR144</strain>
    </source>
</reference>
<reference evidence="2" key="2">
    <citation type="submission" date="2010-04" db="EMBL/GenBank/DDBJ databases">
        <authorList>
            <person name="Buell R."/>
            <person name="Hamilton J."/>
            <person name="Hostetler J."/>
        </authorList>
    </citation>
    <scope>NUCLEOTIDE SEQUENCE [LARGE SCALE GENOMIC DNA]</scope>
    <source>
        <strain evidence="2">DAOM:BR144</strain>
    </source>
</reference>
<proteinExistence type="predicted"/>
<evidence type="ECO:0000313" key="1">
    <source>
        <dbReference type="EnsemblProtists" id="PYU1_T007882"/>
    </source>
</evidence>
<dbReference type="OMA" id="ETCRSTC"/>